<dbReference type="InterPro" id="IPR018957">
    <property type="entry name" value="Znf_C3HC4_RING-type"/>
</dbReference>
<name>A0A0R5K4N4_9VIRU</name>
<evidence type="ECO:0000256" key="3">
    <source>
        <dbReference type="ARBA" id="ARBA00022833"/>
    </source>
</evidence>
<dbReference type="InterPro" id="IPR013083">
    <property type="entry name" value="Znf_RING/FYVE/PHD"/>
</dbReference>
<keyword evidence="7" id="KW-1185">Reference proteome</keyword>
<organism evidence="6 7">
    <name type="scientific">Qinghai Lake virophage</name>
    <dbReference type="NCBI Taxonomy" id="1516115"/>
    <lineage>
        <taxon>Viruses</taxon>
        <taxon>Varidnaviria</taxon>
        <taxon>Bamfordvirae</taxon>
        <taxon>Preplasmiviricota</taxon>
        <taxon>Polisuviricotina</taxon>
        <taxon>Virophaviricetes</taxon>
        <taxon>Priklausovirales</taxon>
        <taxon>Omnilimnoviroviridae</taxon>
        <taxon>Panaquavirovirus</taxon>
        <taxon>Panaquavirovirus qinghaense</taxon>
    </lineage>
</organism>
<dbReference type="Pfam" id="PF00097">
    <property type="entry name" value="zf-C3HC4"/>
    <property type="match status" value="1"/>
</dbReference>
<evidence type="ECO:0000256" key="1">
    <source>
        <dbReference type="ARBA" id="ARBA00022723"/>
    </source>
</evidence>
<accession>A0A0R5K4N4</accession>
<gene>
    <name evidence="6" type="ORF">QLV_10</name>
</gene>
<evidence type="ECO:0000313" key="6">
    <source>
        <dbReference type="EMBL" id="AIF72176.1"/>
    </source>
</evidence>
<dbReference type="InterPro" id="IPR001841">
    <property type="entry name" value="Znf_RING"/>
</dbReference>
<dbReference type="SUPFAM" id="SSF57850">
    <property type="entry name" value="RING/U-box"/>
    <property type="match status" value="1"/>
</dbReference>
<keyword evidence="3" id="KW-0862">Zinc</keyword>
<dbReference type="SMART" id="SM00184">
    <property type="entry name" value="RING"/>
    <property type="match status" value="1"/>
</dbReference>
<protein>
    <recommendedName>
        <fullName evidence="5">RING-type domain-containing protein</fullName>
    </recommendedName>
</protein>
<dbReference type="Gene3D" id="3.30.40.10">
    <property type="entry name" value="Zinc/RING finger domain, C3HC4 (zinc finger)"/>
    <property type="match status" value="1"/>
</dbReference>
<dbReference type="PROSITE" id="PS50089">
    <property type="entry name" value="ZF_RING_2"/>
    <property type="match status" value="1"/>
</dbReference>
<dbReference type="EMBL" id="KJ854379">
    <property type="protein sequence ID" value="AIF72176.1"/>
    <property type="molecule type" value="Genomic_DNA"/>
</dbReference>
<evidence type="ECO:0000256" key="2">
    <source>
        <dbReference type="ARBA" id="ARBA00022771"/>
    </source>
</evidence>
<dbReference type="GO" id="GO:0008270">
    <property type="term" value="F:zinc ion binding"/>
    <property type="evidence" value="ECO:0007669"/>
    <property type="project" value="UniProtKB-KW"/>
</dbReference>
<evidence type="ECO:0000259" key="5">
    <source>
        <dbReference type="PROSITE" id="PS50089"/>
    </source>
</evidence>
<evidence type="ECO:0000313" key="7">
    <source>
        <dbReference type="Proteomes" id="UP000247257"/>
    </source>
</evidence>
<keyword evidence="2 4" id="KW-0863">Zinc-finger</keyword>
<evidence type="ECO:0000256" key="4">
    <source>
        <dbReference type="PROSITE-ProRule" id="PRU00175"/>
    </source>
</evidence>
<proteinExistence type="predicted"/>
<dbReference type="Proteomes" id="UP000247257">
    <property type="component" value="Segment"/>
</dbReference>
<feature type="domain" description="RING-type" evidence="5">
    <location>
        <begin position="16"/>
        <end position="68"/>
    </location>
</feature>
<keyword evidence="1" id="KW-0479">Metal-binding</keyword>
<reference evidence="6 7" key="1">
    <citation type="submission" date="2014-05" db="EMBL/GenBank/DDBJ databases">
        <title>Virophage diversity revealed in metagenomes of freshwater ecosystems.</title>
        <authorList>
            <person name="Oh S."/>
        </authorList>
    </citation>
    <scope>NUCLEOTIDE SEQUENCE [LARGE SCALE GENOMIC DNA]</scope>
</reference>
<sequence>MTSIETQTEMPFTAECPICLDNGFKFKDLNVLTCGHLTCRPCGKNMAKQTGLIKGGIEIWEIKCPICREPDLLSVKPLTARVITPAPQPIPQPLTYQYDPNINGLVLVNQPTPQPIPQPTPRPAILYQFRYLDRFNLEDWYKVQFINYFYGNRLDFLRGIEHTITMGTFHLNGDRLANLPSDKIKLKAMIKTYLLTIRNNRPRCVNEGCRTVSGTQRKCPSHALPIPCCQRCYTCCFCRNESPRQQLKERLNSRRDFYAEGSGYGEGTNGLLDAVNYDIPVNN</sequence>